<evidence type="ECO:0000313" key="1">
    <source>
        <dbReference type="EMBL" id="EJW83121.1"/>
    </source>
</evidence>
<protein>
    <submittedName>
        <fullName evidence="1">Uncharacterized protein</fullName>
    </submittedName>
</protein>
<dbReference type="AlphaFoldDB" id="J9EKZ6"/>
<evidence type="ECO:0000313" key="2">
    <source>
        <dbReference type="Proteomes" id="UP000004810"/>
    </source>
</evidence>
<proteinExistence type="predicted"/>
<dbReference type="Proteomes" id="UP000004810">
    <property type="component" value="Unassembled WGS sequence"/>
</dbReference>
<accession>J9EKZ6</accession>
<comment type="caution">
    <text evidence="1">The sequence shown here is derived from an EMBL/GenBank/DDBJ whole genome shotgun (WGS) entry which is preliminary data.</text>
</comment>
<name>J9EKZ6_WUCBA</name>
<organism evidence="1 2">
    <name type="scientific">Wuchereria bancrofti</name>
    <dbReference type="NCBI Taxonomy" id="6293"/>
    <lineage>
        <taxon>Eukaryota</taxon>
        <taxon>Metazoa</taxon>
        <taxon>Ecdysozoa</taxon>
        <taxon>Nematoda</taxon>
        <taxon>Chromadorea</taxon>
        <taxon>Rhabditida</taxon>
        <taxon>Spirurina</taxon>
        <taxon>Spiruromorpha</taxon>
        <taxon>Filarioidea</taxon>
        <taxon>Onchocercidae</taxon>
        <taxon>Wuchereria</taxon>
    </lineage>
</organism>
<gene>
    <name evidence="1" type="ORF">WUBG_05971</name>
</gene>
<dbReference type="EMBL" id="ADBV01002416">
    <property type="protein sequence ID" value="EJW83121.1"/>
    <property type="molecule type" value="Genomic_DNA"/>
</dbReference>
<reference evidence="2" key="1">
    <citation type="submission" date="2012-08" db="EMBL/GenBank/DDBJ databases">
        <title>The Genome Sequence of Wuchereria bancrofti.</title>
        <authorList>
            <person name="Nutman T.B."/>
            <person name="Fink D.L."/>
            <person name="Russ C."/>
            <person name="Young S."/>
            <person name="Zeng Q."/>
            <person name="Koehrsen M."/>
            <person name="Alvarado L."/>
            <person name="Berlin A."/>
            <person name="Chapman S.B."/>
            <person name="Chen Z."/>
            <person name="Freedman E."/>
            <person name="Gellesch M."/>
            <person name="Goldberg J."/>
            <person name="Griggs A."/>
            <person name="Gujja S."/>
            <person name="Heilman E.R."/>
            <person name="Heiman D."/>
            <person name="Hepburn T."/>
            <person name="Howarth C."/>
            <person name="Jen D."/>
            <person name="Larson L."/>
            <person name="Lewis B."/>
            <person name="Mehta T."/>
            <person name="Park D."/>
            <person name="Pearson M."/>
            <person name="Roberts A."/>
            <person name="Saif S."/>
            <person name="Shea T."/>
            <person name="Shenoy N."/>
            <person name="Sisk P."/>
            <person name="Stolte C."/>
            <person name="Sykes S."/>
            <person name="Walk T."/>
            <person name="White J."/>
            <person name="Yandava C."/>
            <person name="Haas B."/>
            <person name="Henn M.R."/>
            <person name="Nusbaum C."/>
            <person name="Birren B."/>
        </authorList>
    </citation>
    <scope>NUCLEOTIDE SEQUENCE [LARGE SCALE GENOMIC DNA]</scope>
    <source>
        <strain evidence="2">NA</strain>
    </source>
</reference>
<sequence>MLWDTFLRHPFRYIYDFLNRKSSKFKRLEDCRMDLAKALDANEDSSSASSVYNLFEDFIEAVFEFQRRKQTKPKYIFYKYAAVNLHNYM</sequence>